<keyword evidence="2" id="KW-1185">Reference proteome</keyword>
<protein>
    <submittedName>
        <fullName evidence="1">Uncharacterized protein</fullName>
    </submittedName>
</protein>
<dbReference type="EMBL" id="JBHSDS010000001">
    <property type="protein sequence ID" value="MFC4356407.1"/>
    <property type="molecule type" value="Genomic_DNA"/>
</dbReference>
<proteinExistence type="predicted"/>
<reference evidence="1 2" key="1">
    <citation type="journal article" date="2019" name="Int. J. Syst. Evol. Microbiol.">
        <title>The Global Catalogue of Microorganisms (GCM) 10K type strain sequencing project: providing services to taxonomists for standard genome sequencing and annotation.</title>
        <authorList>
            <consortium name="The Broad Institute Genomics Platform"/>
            <consortium name="The Broad Institute Genome Sequencing Center for Infectious Disease"/>
            <person name="Wu L."/>
            <person name="Ma J."/>
        </authorList>
    </citation>
    <scope>NUCLEOTIDE SEQUENCE [LARGE SCALE GENOMIC DNA]</scope>
    <source>
        <strain evidence="1 2">CGMCC 1.12553</strain>
    </source>
</reference>
<sequence length="120" mass="12096">MSPTATSSGRPLAVDADLTLTVAGSPVQVRGYGDLVVVDAPDFRTAATMVRGGRQLLTPFGAALDRGDLTVDVRVDGGSVARLGPGVESGVVSRALGATPAKVSLGGVVLAGVDRLRRGR</sequence>
<name>A0ABD5P684_9EURY</name>
<dbReference type="RefSeq" id="WP_267624762.1">
    <property type="nucleotide sequence ID" value="NZ_JAODIW010000010.1"/>
</dbReference>
<evidence type="ECO:0000313" key="2">
    <source>
        <dbReference type="Proteomes" id="UP001595921"/>
    </source>
</evidence>
<evidence type="ECO:0000313" key="1">
    <source>
        <dbReference type="EMBL" id="MFC4356407.1"/>
    </source>
</evidence>
<dbReference type="AlphaFoldDB" id="A0ABD5P684"/>
<gene>
    <name evidence="1" type="ORF">ACFO0N_00420</name>
</gene>
<organism evidence="1 2">
    <name type="scientific">Halobium salinum</name>
    <dbReference type="NCBI Taxonomy" id="1364940"/>
    <lineage>
        <taxon>Archaea</taxon>
        <taxon>Methanobacteriati</taxon>
        <taxon>Methanobacteriota</taxon>
        <taxon>Stenosarchaea group</taxon>
        <taxon>Halobacteria</taxon>
        <taxon>Halobacteriales</taxon>
        <taxon>Haloferacaceae</taxon>
        <taxon>Halobium</taxon>
    </lineage>
</organism>
<accession>A0ABD5P684</accession>
<comment type="caution">
    <text evidence="1">The sequence shown here is derived from an EMBL/GenBank/DDBJ whole genome shotgun (WGS) entry which is preliminary data.</text>
</comment>
<dbReference type="Proteomes" id="UP001595921">
    <property type="component" value="Unassembled WGS sequence"/>
</dbReference>